<evidence type="ECO:0000313" key="1">
    <source>
        <dbReference type="EMBL" id="TCL02592.1"/>
    </source>
</evidence>
<dbReference type="EMBL" id="SJOI01000001">
    <property type="protein sequence ID" value="TCL02592.1"/>
    <property type="molecule type" value="Genomic_DNA"/>
</dbReference>
<comment type="caution">
    <text evidence="1">The sequence shown here is derived from an EMBL/GenBank/DDBJ whole genome shotgun (WGS) entry which is preliminary data.</text>
</comment>
<gene>
    <name evidence="1" type="ORF">EZJ58_0615</name>
</gene>
<sequence length="308" mass="36577">MNGLSINQYCLVASWGESYFSPIFLSPTLRFRPNCVQIINGPPPCPLNILENDWNEALDDLCTNITLELWCEAVCSGFSKTNMGKSTGWLWHTALIEKFNLHELEKDDYRTLVRVLEILWNEFQQSDVDFDDHDDVYFDDDDYDYEDDEDSVVLNHLIAEYPHNTLLQFIHDKYYNYRYNYDTFSIHMIWSHDARITRLDKRIRSDFPILSHVECLHKKITRFIDHYLIRKQKEINELAYISESVIKQIEENLFQHMKEANRRHPYMDIADIVNEWDEMDLAYAVCTDLIDNDVLSTFVAFCKFADYG</sequence>
<accession>A0A4R1N686</accession>
<dbReference type="RefSeq" id="WP_132921531.1">
    <property type="nucleotide sequence ID" value="NZ_SJOI01000001.1"/>
</dbReference>
<evidence type="ECO:0000313" key="2">
    <source>
        <dbReference type="Proteomes" id="UP000294555"/>
    </source>
</evidence>
<reference evidence="1 2" key="1">
    <citation type="submission" date="2019-02" db="EMBL/GenBank/DDBJ databases">
        <title>Investigation of anaerobic lignin degradation for improved lignocellulosic biofuels.</title>
        <authorList>
            <person name="Deangelis K."/>
        </authorList>
    </citation>
    <scope>NUCLEOTIDE SEQUENCE [LARGE SCALE GENOMIC DNA]</scope>
    <source>
        <strain evidence="1 2">159R</strain>
    </source>
</reference>
<dbReference type="AlphaFoldDB" id="A0A4R1N686"/>
<protein>
    <submittedName>
        <fullName evidence="1">Uncharacterized protein</fullName>
    </submittedName>
</protein>
<keyword evidence="2" id="KW-1185">Reference proteome</keyword>
<dbReference type="Proteomes" id="UP000294555">
    <property type="component" value="Unassembled WGS sequence"/>
</dbReference>
<organism evidence="1 2">
    <name type="scientific">Sodalis ligni</name>
    <dbReference type="NCBI Taxonomy" id="2697027"/>
    <lineage>
        <taxon>Bacteria</taxon>
        <taxon>Pseudomonadati</taxon>
        <taxon>Pseudomonadota</taxon>
        <taxon>Gammaproteobacteria</taxon>
        <taxon>Enterobacterales</taxon>
        <taxon>Bruguierivoracaceae</taxon>
        <taxon>Sodalis</taxon>
    </lineage>
</organism>
<proteinExistence type="predicted"/>
<name>A0A4R1N686_9GAMM</name>